<dbReference type="InterPro" id="IPR052462">
    <property type="entry name" value="SLIRP/GR-RBP-like"/>
</dbReference>
<dbReference type="Proteomes" id="UP001163046">
    <property type="component" value="Unassembled WGS sequence"/>
</dbReference>
<comment type="caution">
    <text evidence="5">The sequence shown here is derived from an EMBL/GenBank/DDBJ whole genome shotgun (WGS) entry which is preliminary data.</text>
</comment>
<evidence type="ECO:0000313" key="5">
    <source>
        <dbReference type="EMBL" id="KAJ7374684.1"/>
    </source>
</evidence>
<dbReference type="EMBL" id="MU826827">
    <property type="protein sequence ID" value="KAJ7374684.1"/>
    <property type="molecule type" value="Genomic_DNA"/>
</dbReference>
<keyword evidence="1 2" id="KW-0694">RNA-binding</keyword>
<feature type="compositionally biased region" description="Basic and acidic residues" evidence="3">
    <location>
        <begin position="120"/>
        <end position="132"/>
    </location>
</feature>
<evidence type="ECO:0000256" key="2">
    <source>
        <dbReference type="PROSITE-ProRule" id="PRU00176"/>
    </source>
</evidence>
<dbReference type="Gene3D" id="3.30.70.330">
    <property type="match status" value="1"/>
</dbReference>
<evidence type="ECO:0000313" key="6">
    <source>
        <dbReference type="Proteomes" id="UP001163046"/>
    </source>
</evidence>
<dbReference type="SUPFAM" id="SSF54928">
    <property type="entry name" value="RNA-binding domain, RBD"/>
    <property type="match status" value="1"/>
</dbReference>
<dbReference type="AlphaFoldDB" id="A0A9X0CVA9"/>
<dbReference type="InterPro" id="IPR035979">
    <property type="entry name" value="RBD_domain_sf"/>
</dbReference>
<dbReference type="InterPro" id="IPR012677">
    <property type="entry name" value="Nucleotide-bd_a/b_plait_sf"/>
</dbReference>
<dbReference type="PROSITE" id="PS50102">
    <property type="entry name" value="RRM"/>
    <property type="match status" value="1"/>
</dbReference>
<feature type="region of interest" description="Disordered" evidence="3">
    <location>
        <begin position="77"/>
        <end position="200"/>
    </location>
</feature>
<keyword evidence="6" id="KW-1185">Reference proteome</keyword>
<gene>
    <name evidence="5" type="primary">RBM14</name>
    <name evidence="5" type="ORF">OS493_005026</name>
</gene>
<dbReference type="GO" id="GO:0003723">
    <property type="term" value="F:RNA binding"/>
    <property type="evidence" value="ECO:0007669"/>
    <property type="project" value="UniProtKB-UniRule"/>
</dbReference>
<sequence length="200" mass="22470">MRVRSSTTACAAILSEERPGIVQRGGAQGSLRKYGTITEHAIVRNYAFVHFEKKEDADNAIKELHETELKGNTIRVLLSTTPHKRGRVGGGEGRPPYGRDRDRPGYSRGPPSRWGGPPDRGSRYHPYYDRGDSYYNRGSYPPPYSRGSSGSQYGYYSTYDSNDYSRDYPRSYSGSSYSYGGDRYGGGAVTYPDTKRSWDR</sequence>
<organism evidence="5 6">
    <name type="scientific">Desmophyllum pertusum</name>
    <dbReference type="NCBI Taxonomy" id="174260"/>
    <lineage>
        <taxon>Eukaryota</taxon>
        <taxon>Metazoa</taxon>
        <taxon>Cnidaria</taxon>
        <taxon>Anthozoa</taxon>
        <taxon>Hexacorallia</taxon>
        <taxon>Scleractinia</taxon>
        <taxon>Caryophylliina</taxon>
        <taxon>Caryophylliidae</taxon>
        <taxon>Desmophyllum</taxon>
    </lineage>
</organism>
<reference evidence="5" key="1">
    <citation type="submission" date="2023-01" db="EMBL/GenBank/DDBJ databases">
        <title>Genome assembly of the deep-sea coral Lophelia pertusa.</title>
        <authorList>
            <person name="Herrera S."/>
            <person name="Cordes E."/>
        </authorList>
    </citation>
    <scope>NUCLEOTIDE SEQUENCE</scope>
    <source>
        <strain evidence="5">USNM1676648</strain>
        <tissue evidence="5">Polyp</tissue>
    </source>
</reference>
<feature type="compositionally biased region" description="Low complexity" evidence="3">
    <location>
        <begin position="170"/>
        <end position="181"/>
    </location>
</feature>
<name>A0A9X0CVA9_9CNID</name>
<evidence type="ECO:0000259" key="4">
    <source>
        <dbReference type="PROSITE" id="PS50102"/>
    </source>
</evidence>
<evidence type="ECO:0000256" key="3">
    <source>
        <dbReference type="SAM" id="MobiDB-lite"/>
    </source>
</evidence>
<proteinExistence type="predicted"/>
<feature type="compositionally biased region" description="Low complexity" evidence="3">
    <location>
        <begin position="145"/>
        <end position="162"/>
    </location>
</feature>
<dbReference type="PANTHER" id="PTHR48027">
    <property type="entry name" value="HETEROGENEOUS NUCLEAR RIBONUCLEOPROTEIN 87F-RELATED"/>
    <property type="match status" value="1"/>
</dbReference>
<feature type="domain" description="RRM" evidence="4">
    <location>
        <begin position="31"/>
        <end position="81"/>
    </location>
</feature>
<dbReference type="InterPro" id="IPR000504">
    <property type="entry name" value="RRM_dom"/>
</dbReference>
<evidence type="ECO:0000256" key="1">
    <source>
        <dbReference type="ARBA" id="ARBA00022884"/>
    </source>
</evidence>
<accession>A0A9X0CVA9</accession>
<dbReference type="Pfam" id="PF00076">
    <property type="entry name" value="RRM_1"/>
    <property type="match status" value="1"/>
</dbReference>
<feature type="compositionally biased region" description="Low complexity" evidence="3">
    <location>
        <begin position="106"/>
        <end position="119"/>
    </location>
</feature>
<dbReference type="OrthoDB" id="79941at2759"/>
<protein>
    <submittedName>
        <fullName evidence="5">RNA-binding protein 14</fullName>
    </submittedName>
</protein>